<dbReference type="OrthoDB" id="8256478at2"/>
<feature type="region of interest" description="Disordered" evidence="1">
    <location>
        <begin position="1"/>
        <end position="21"/>
    </location>
</feature>
<name>A0A5S4X8D6_9BRAD</name>
<gene>
    <name evidence="2" type="ORF">FXB38_09310</name>
</gene>
<proteinExistence type="predicted"/>
<accession>A0A5S4X8D6</accession>
<sequence>MVAIMPERPESIHPSLRAQRSNPDCLRGKILDCFAPLAMTEDADLPRVQSPPHLQKLPPSCCRRDRSDRLQHLIRIPLEK</sequence>
<dbReference type="Proteomes" id="UP000324853">
    <property type="component" value="Unassembled WGS sequence"/>
</dbReference>
<comment type="caution">
    <text evidence="2">The sequence shown here is derived from an EMBL/GenBank/DDBJ whole genome shotgun (WGS) entry which is preliminary data.</text>
</comment>
<dbReference type="EMBL" id="VSSR01000016">
    <property type="protein sequence ID" value="TYL85744.1"/>
    <property type="molecule type" value="Genomic_DNA"/>
</dbReference>
<reference evidence="2 3" key="1">
    <citation type="submission" date="2019-08" db="EMBL/GenBank/DDBJ databases">
        <title>Bradyrhizobium hipponensis sp. nov., a rhizobium isolated from a Lupinus angustifolius root nodule in Tunisia.</title>
        <authorList>
            <person name="Off K."/>
            <person name="Rejili M."/>
            <person name="Mars M."/>
            <person name="Brachmann A."/>
            <person name="Marin M."/>
        </authorList>
    </citation>
    <scope>NUCLEOTIDE SEQUENCE [LARGE SCALE GENOMIC DNA]</scope>
    <source>
        <strain evidence="2 3">CTAW11</strain>
    </source>
</reference>
<evidence type="ECO:0000256" key="1">
    <source>
        <dbReference type="SAM" id="MobiDB-lite"/>
    </source>
</evidence>
<protein>
    <submittedName>
        <fullName evidence="2">Uncharacterized protein</fullName>
    </submittedName>
</protein>
<evidence type="ECO:0000313" key="2">
    <source>
        <dbReference type="EMBL" id="TYL85744.1"/>
    </source>
</evidence>
<dbReference type="AlphaFoldDB" id="A0A5S4X8D6"/>
<keyword evidence="3" id="KW-1185">Reference proteome</keyword>
<organism evidence="2 3">
    <name type="scientific">Bradyrhizobium cytisi</name>
    <dbReference type="NCBI Taxonomy" id="515489"/>
    <lineage>
        <taxon>Bacteria</taxon>
        <taxon>Pseudomonadati</taxon>
        <taxon>Pseudomonadota</taxon>
        <taxon>Alphaproteobacteria</taxon>
        <taxon>Hyphomicrobiales</taxon>
        <taxon>Nitrobacteraceae</taxon>
        <taxon>Bradyrhizobium</taxon>
    </lineage>
</organism>
<evidence type="ECO:0000313" key="3">
    <source>
        <dbReference type="Proteomes" id="UP000324853"/>
    </source>
</evidence>